<sequence>MPGFIDWSHGALRDAPRLETVFKGAEERWSQSPEQPLRSGPGTIRGAASYSQRCGEGWRLVVPDLRAAPVKDLRASGGSDTFDAASSARRSNFGGEASRRGACGSLSTEREVLESRIRGEERAQLEAIRLATEAEAHLARARAELDALTARLAAHPRAAGDASEVVKLRRQLQAATSECGARQRQIAARAFHELRMRIPRSTDLLGGLLRSGHSLLRASKMKVRKLKGRASNAGPARSARGRPRARSSSIKPHRALDELQDQCTELKCLINKTTEDNLRARTRLMALDKELNKRERLLQTMVKLNQAGVGLGLDLVEKLKEERNMLPLYRRKAQDLQQQIEERENDQKAMKRDPFFTRIIELQIEYVSWKQEASRLESLLSEPSPEANPAAKQEVDVHQQRLEKLKEALTAAQSKREQVAEELQDMQAWRLWAMDLFAQSVYLKSASMSAPACELRLAGPTRAFRAQTHLFTLPELPSKTAFFTVVPMAHPLGMEFPTRKDDMEEFMARTAAMLHTHERQIASQQEVIRELQVQVAELRGCEVKDFQHQVEPAINAPEAAIVAVPVMEDEGLKKAHTLASAEPPPASYDLDQSMWDAAVLLFCHQTAWTDKVILWTGMIVNNSLQVALLLTVFFDMLQNPYSSTKVQEMVAWRALKGHGHDEFDSDNGWSLINRLCQHKLWSFEQEEYKEMFEYLYMPMPGWTLSVLAIIMRLGALVVLRWVLTMMAEYRRCCEQGLALWNLKALKRGDPAVSTTEDGEQDEILGIFPGLRILAFVTLIVPRLFVTICLCIAA</sequence>
<evidence type="ECO:0000256" key="3">
    <source>
        <dbReference type="SAM" id="Phobius"/>
    </source>
</evidence>
<evidence type="ECO:0000313" key="5">
    <source>
        <dbReference type="Proteomes" id="UP000604046"/>
    </source>
</evidence>
<dbReference type="AlphaFoldDB" id="A0A812LYS6"/>
<gene>
    <name evidence="4" type="ORF">SNAT2548_LOCUS12581</name>
</gene>
<proteinExistence type="predicted"/>
<keyword evidence="3" id="KW-1133">Transmembrane helix</keyword>
<evidence type="ECO:0000256" key="1">
    <source>
        <dbReference type="SAM" id="Coils"/>
    </source>
</evidence>
<keyword evidence="1" id="KW-0175">Coiled coil</keyword>
<keyword evidence="3" id="KW-0812">Transmembrane</keyword>
<name>A0A812LYS6_9DINO</name>
<feature type="region of interest" description="Disordered" evidence="2">
    <location>
        <begin position="74"/>
        <end position="105"/>
    </location>
</feature>
<accession>A0A812LYS6</accession>
<feature type="coiled-coil region" evidence="1">
    <location>
        <begin position="256"/>
        <end position="422"/>
    </location>
</feature>
<feature type="region of interest" description="Disordered" evidence="2">
    <location>
        <begin position="223"/>
        <end position="254"/>
    </location>
</feature>
<comment type="caution">
    <text evidence="4">The sequence shown here is derived from an EMBL/GenBank/DDBJ whole genome shotgun (WGS) entry which is preliminary data.</text>
</comment>
<feature type="transmembrane region" description="Helical" evidence="3">
    <location>
        <begin position="701"/>
        <end position="722"/>
    </location>
</feature>
<dbReference type="Proteomes" id="UP000604046">
    <property type="component" value="Unassembled WGS sequence"/>
</dbReference>
<organism evidence="4 5">
    <name type="scientific">Symbiodinium natans</name>
    <dbReference type="NCBI Taxonomy" id="878477"/>
    <lineage>
        <taxon>Eukaryota</taxon>
        <taxon>Sar</taxon>
        <taxon>Alveolata</taxon>
        <taxon>Dinophyceae</taxon>
        <taxon>Suessiales</taxon>
        <taxon>Symbiodiniaceae</taxon>
        <taxon>Symbiodinium</taxon>
    </lineage>
</organism>
<keyword evidence="5" id="KW-1185">Reference proteome</keyword>
<reference evidence="4" key="1">
    <citation type="submission" date="2021-02" db="EMBL/GenBank/DDBJ databases">
        <authorList>
            <person name="Dougan E. K."/>
            <person name="Rhodes N."/>
            <person name="Thang M."/>
            <person name="Chan C."/>
        </authorList>
    </citation>
    <scope>NUCLEOTIDE SEQUENCE</scope>
</reference>
<evidence type="ECO:0000313" key="4">
    <source>
        <dbReference type="EMBL" id="CAE7252360.1"/>
    </source>
</evidence>
<protein>
    <submittedName>
        <fullName evidence="4">Uncharacterized protein</fullName>
    </submittedName>
</protein>
<dbReference type="EMBL" id="CAJNDS010001224">
    <property type="protein sequence ID" value="CAE7252360.1"/>
    <property type="molecule type" value="Genomic_DNA"/>
</dbReference>
<dbReference type="OrthoDB" id="10552527at2759"/>
<feature type="region of interest" description="Disordered" evidence="2">
    <location>
        <begin position="25"/>
        <end position="48"/>
    </location>
</feature>
<feature type="compositionally biased region" description="Low complexity" evidence="2">
    <location>
        <begin position="229"/>
        <end position="238"/>
    </location>
</feature>
<keyword evidence="3" id="KW-0472">Membrane</keyword>
<evidence type="ECO:0000256" key="2">
    <source>
        <dbReference type="SAM" id="MobiDB-lite"/>
    </source>
</evidence>